<keyword evidence="2 8" id="KW-0808">Transferase</keyword>
<comment type="similarity">
    <text evidence="1">Belongs to the stealth family.</text>
</comment>
<reference evidence="8 9" key="1">
    <citation type="submission" date="2019-01" db="EMBL/GenBank/DDBJ databases">
        <title>Novel species of Cellulomonas.</title>
        <authorList>
            <person name="Liu Q."/>
            <person name="Xin Y.-H."/>
        </authorList>
    </citation>
    <scope>NUCLEOTIDE SEQUENCE [LARGE SCALE GENOMIC DNA]</scope>
    <source>
        <strain evidence="8 9">HLT2-17</strain>
    </source>
</reference>
<comment type="caution">
    <text evidence="8">The sequence shown here is derived from an EMBL/GenBank/DDBJ whole genome shotgun (WGS) entry which is preliminary data.</text>
</comment>
<dbReference type="InterPro" id="IPR031358">
    <property type="entry name" value="Stealth_CR1"/>
</dbReference>
<evidence type="ECO:0000259" key="5">
    <source>
        <dbReference type="Pfam" id="PF17101"/>
    </source>
</evidence>
<evidence type="ECO:0000256" key="3">
    <source>
        <dbReference type="ARBA" id="ARBA00023169"/>
    </source>
</evidence>
<dbReference type="InterPro" id="IPR021520">
    <property type="entry name" value="Stealth_CR2"/>
</dbReference>
<name>A0A4Q5MX97_9MICO</name>
<organism evidence="8 9">
    <name type="scientific">Pengzhenrongella frigida</name>
    <dbReference type="NCBI Taxonomy" id="1259133"/>
    <lineage>
        <taxon>Bacteria</taxon>
        <taxon>Bacillati</taxon>
        <taxon>Actinomycetota</taxon>
        <taxon>Actinomycetes</taxon>
        <taxon>Micrococcales</taxon>
        <taxon>Pengzhenrongella</taxon>
    </lineage>
</organism>
<keyword evidence="9" id="KW-1185">Reference proteome</keyword>
<accession>A0A4Q5MX97</accession>
<dbReference type="InterPro" id="IPR047141">
    <property type="entry name" value="Stealth"/>
</dbReference>
<dbReference type="RefSeq" id="WP_130103414.1">
    <property type="nucleotide sequence ID" value="NZ_SDWW01000038.1"/>
</dbReference>
<evidence type="ECO:0000259" key="7">
    <source>
        <dbReference type="Pfam" id="PF17103"/>
    </source>
</evidence>
<evidence type="ECO:0000256" key="2">
    <source>
        <dbReference type="ARBA" id="ARBA00022679"/>
    </source>
</evidence>
<evidence type="ECO:0000313" key="8">
    <source>
        <dbReference type="EMBL" id="RYV50240.1"/>
    </source>
</evidence>
<feature type="domain" description="Stealth protein CR2 conserved region 2" evidence="4">
    <location>
        <begin position="331"/>
        <end position="435"/>
    </location>
</feature>
<evidence type="ECO:0000259" key="6">
    <source>
        <dbReference type="Pfam" id="PF17102"/>
    </source>
</evidence>
<dbReference type="EMBL" id="SDWW01000038">
    <property type="protein sequence ID" value="RYV50240.1"/>
    <property type="molecule type" value="Genomic_DNA"/>
</dbReference>
<dbReference type="OrthoDB" id="9776077at2"/>
<dbReference type="InterPro" id="IPR031357">
    <property type="entry name" value="Stealth_CR3"/>
</dbReference>
<dbReference type="PANTHER" id="PTHR24045">
    <property type="match status" value="1"/>
</dbReference>
<dbReference type="Pfam" id="PF17101">
    <property type="entry name" value="Stealth_CR1"/>
    <property type="match status" value="1"/>
</dbReference>
<gene>
    <name evidence="8" type="ORF">EUA98_14545</name>
</gene>
<feature type="domain" description="Stealth protein CR4 conserved region 4" evidence="7">
    <location>
        <begin position="556"/>
        <end position="602"/>
    </location>
</feature>
<evidence type="ECO:0000313" key="9">
    <source>
        <dbReference type="Proteomes" id="UP000293764"/>
    </source>
</evidence>
<sequence length="602" mass="67493">MSLLSLAFNYPHGTWGCDSLVRAADRSHRSALRRAWCAGPGGRGRGSVETRGRAYHGRSPLARQSHSEDPITDPLALHDVYFGAPEPEEPAREVIEVTSPDAVARLTDRADVVKVKGRFAVVNTDRTAHEAMIEDLLFIGAALEEAGIRYLLVRGNDRRPVLAADWKDRVELRRVLAAACRDEPFYSMTVDAKKKTALLVSDGALSLGGKARIFRLYRPRVEPVGGLTYGSSGGVQLELWSWEDGNLVLPIENSLTRRTLPAAEAVRGTVERFGRTWPTIENMFADHATDIDFDIDLVFSWVDGNSPEYRAARALRMEGVVVGEGDDSEARYQQINELKYALRSIYMFAPWIRRIFIATDSPAPEWLADHPGVTLVRSEDHFADVSVLPTHNSQAVESQLHHIEGLSEHFLYSNDDMFLGRPLGPDMFFSPGGITKFVQAGTRIGLGDNHLDRSGFENAARVNRRLLQEKFGRITTRHLEHCATPLRRSVLLEMEQEFAAEFAATAGSRFRAKDNISVTNSLYHYYALLTGRAVTQENARVRYVDTTLTSGLACLDQLLRKRSHDFFCLNDGSFPEVSAEERTRRVTDFLERYFPIAAPWEK</sequence>
<protein>
    <submittedName>
        <fullName evidence="8">Sugar phosphotransferase</fullName>
    </submittedName>
</protein>
<dbReference type="PANTHER" id="PTHR24045:SF0">
    <property type="entry name" value="N-ACETYLGLUCOSAMINE-1-PHOSPHOTRANSFERASE SUBUNITS ALPHA_BETA"/>
    <property type="match status" value="1"/>
</dbReference>
<dbReference type="Pfam" id="PF17102">
    <property type="entry name" value="Stealth_CR3"/>
    <property type="match status" value="1"/>
</dbReference>
<evidence type="ECO:0000259" key="4">
    <source>
        <dbReference type="Pfam" id="PF11380"/>
    </source>
</evidence>
<dbReference type="GO" id="GO:0016772">
    <property type="term" value="F:transferase activity, transferring phosphorus-containing groups"/>
    <property type="evidence" value="ECO:0007669"/>
    <property type="project" value="InterPro"/>
</dbReference>
<dbReference type="Pfam" id="PF11380">
    <property type="entry name" value="Stealth_CR2"/>
    <property type="match status" value="1"/>
</dbReference>
<feature type="domain" description="Stealth protein CR1 conserved region 1" evidence="5">
    <location>
        <begin position="293"/>
        <end position="318"/>
    </location>
</feature>
<keyword evidence="3" id="KW-0270">Exopolysaccharide synthesis</keyword>
<dbReference type="GO" id="GO:0000271">
    <property type="term" value="P:polysaccharide biosynthetic process"/>
    <property type="evidence" value="ECO:0007669"/>
    <property type="project" value="UniProtKB-KW"/>
</dbReference>
<dbReference type="Pfam" id="PF17103">
    <property type="entry name" value="Stealth_CR4"/>
    <property type="match status" value="1"/>
</dbReference>
<feature type="domain" description="Stealth protein CR3 conserved region 3" evidence="6">
    <location>
        <begin position="481"/>
        <end position="527"/>
    </location>
</feature>
<evidence type="ECO:0000256" key="1">
    <source>
        <dbReference type="ARBA" id="ARBA00007583"/>
    </source>
</evidence>
<dbReference type="InterPro" id="IPR031356">
    <property type="entry name" value="Stealth_CR4"/>
</dbReference>
<dbReference type="AlphaFoldDB" id="A0A4Q5MX97"/>
<dbReference type="Proteomes" id="UP000293764">
    <property type="component" value="Unassembled WGS sequence"/>
</dbReference>
<proteinExistence type="inferred from homology"/>